<dbReference type="InterPro" id="IPR018247">
    <property type="entry name" value="EF_Hand_1_Ca_BS"/>
</dbReference>
<keyword evidence="10" id="KW-1185">Reference proteome</keyword>
<keyword evidence="3" id="KW-0964">Secreted</keyword>
<evidence type="ECO:0000256" key="7">
    <source>
        <dbReference type="SAM" id="SignalP"/>
    </source>
</evidence>
<evidence type="ECO:0000256" key="6">
    <source>
        <dbReference type="SAM" id="MobiDB-lite"/>
    </source>
</evidence>
<dbReference type="PANTHER" id="PTHR31018:SF3">
    <property type="entry name" value="RECEPTOR PROTEIN-TYROSINE KINASE"/>
    <property type="match status" value="1"/>
</dbReference>
<dbReference type="PANTHER" id="PTHR31018">
    <property type="entry name" value="SPORULATION-SPECIFIC PROTEIN-RELATED"/>
    <property type="match status" value="1"/>
</dbReference>
<dbReference type="PROSITE" id="PS00018">
    <property type="entry name" value="EF_HAND_1"/>
    <property type="match status" value="1"/>
</dbReference>
<name>A0A3A8QYY8_9BACT</name>
<evidence type="ECO:0000313" key="10">
    <source>
        <dbReference type="Proteomes" id="UP000282656"/>
    </source>
</evidence>
<accession>A0A3A8QYY8</accession>
<evidence type="ECO:0000259" key="8">
    <source>
        <dbReference type="Pfam" id="PF23657"/>
    </source>
</evidence>
<dbReference type="Gene3D" id="3.80.20.20">
    <property type="entry name" value="Receptor L-domain"/>
    <property type="match status" value="1"/>
</dbReference>
<organism evidence="9 10">
    <name type="scientific">Corallococcus interemptor</name>
    <dbReference type="NCBI Taxonomy" id="2316720"/>
    <lineage>
        <taxon>Bacteria</taxon>
        <taxon>Pseudomonadati</taxon>
        <taxon>Myxococcota</taxon>
        <taxon>Myxococcia</taxon>
        <taxon>Myxococcales</taxon>
        <taxon>Cystobacterineae</taxon>
        <taxon>Myxococcaceae</taxon>
        <taxon>Corallococcus</taxon>
    </lineage>
</organism>
<protein>
    <submittedName>
        <fullName evidence="9">Leucine-rich repeat domain-containing protein</fullName>
    </submittedName>
</protein>
<dbReference type="AlphaFoldDB" id="A0A3A8QYY8"/>
<dbReference type="GO" id="GO:0030313">
    <property type="term" value="C:cell envelope"/>
    <property type="evidence" value="ECO:0007669"/>
    <property type="project" value="UniProtKB-SubCell"/>
</dbReference>
<feature type="chain" id="PRO_5017375335" evidence="7">
    <location>
        <begin position="22"/>
        <end position="682"/>
    </location>
</feature>
<reference evidence="10" key="1">
    <citation type="submission" date="2018-09" db="EMBL/GenBank/DDBJ databases">
        <authorList>
            <person name="Livingstone P.G."/>
            <person name="Whitworth D.E."/>
        </authorList>
    </citation>
    <scope>NUCLEOTIDE SEQUENCE [LARGE SCALE GENOMIC DNA]</scope>
    <source>
        <strain evidence="10">AB047A</strain>
    </source>
</reference>
<dbReference type="EMBL" id="RAWM01000027">
    <property type="protein sequence ID" value="RKH70062.1"/>
    <property type="molecule type" value="Genomic_DNA"/>
</dbReference>
<dbReference type="InterPro" id="IPR032675">
    <property type="entry name" value="LRR_dom_sf"/>
</dbReference>
<evidence type="ECO:0000256" key="4">
    <source>
        <dbReference type="ARBA" id="ARBA00022729"/>
    </source>
</evidence>
<evidence type="ECO:0000256" key="1">
    <source>
        <dbReference type="ARBA" id="ARBA00004191"/>
    </source>
</evidence>
<feature type="compositionally biased region" description="Basic and acidic residues" evidence="6">
    <location>
        <begin position="47"/>
        <end position="61"/>
    </location>
</feature>
<dbReference type="SUPFAM" id="SSF52058">
    <property type="entry name" value="L domain-like"/>
    <property type="match status" value="2"/>
</dbReference>
<dbReference type="InterPro" id="IPR036941">
    <property type="entry name" value="Rcpt_L-dom_sf"/>
</dbReference>
<dbReference type="RefSeq" id="WP_147468293.1">
    <property type="nucleotide sequence ID" value="NZ_RAWM01000027.1"/>
</dbReference>
<comment type="caution">
    <text evidence="9">The sequence shown here is derived from an EMBL/GenBank/DDBJ whole genome shotgun (WGS) entry which is preliminary data.</text>
</comment>
<dbReference type="PROSITE" id="PS51257">
    <property type="entry name" value="PROKAR_LIPOPROTEIN"/>
    <property type="match status" value="1"/>
</dbReference>
<proteinExistence type="predicted"/>
<dbReference type="Gene3D" id="3.80.10.10">
    <property type="entry name" value="Ribonuclease Inhibitor"/>
    <property type="match status" value="1"/>
</dbReference>
<gene>
    <name evidence="9" type="ORF">D7X96_12900</name>
</gene>
<evidence type="ECO:0000313" key="9">
    <source>
        <dbReference type="EMBL" id="RKH70062.1"/>
    </source>
</evidence>
<keyword evidence="5" id="KW-0325">Glycoprotein</keyword>
<sequence>MRRMWGTWGAMLALLASGCDAIDLSSITQRDAKTRVRPEPPGGHCEFGGDRVDSGLDRDRDGELDDSEVTDTEYVCDDPTPKVRTRIQAEPHGANCALGGQAVQSGLDRNFNGQLEDGEVTLTDFVCATSVTNVLLRTRQVTPGEKCALGGQVSHAGHDANGNGLLEDEEISQEVYACDDPAPVLSRLRTLPPFTAPCDGDDQGGLVLEAGGDQNGDAVLSASEVEATAYACGLEPSDLKVYHDGEGPGPDCARGGIRVDAIQDRDRDGDLDPHGFATAVFVCQTARVHDGDFTVTGPVDLVALEGVTHLRGELIISAPTLTDAVLPSLAVINKSLTVRGNASLRRLSMPALRFVGGSAEVTSNARLDVLTLGTAPDTMVQVQRSLLVEDNPMLPTLEGLAAVQPADSISLRANNALVEPGLLPYVHVLKGSLTIEDHLRMDRTPFIQLTQVHGNVRIANNPAMGGPFGLEQLTSVDGGLELRDNALLERLHPLARLTSVGELFISGNPRLTDTTGLEQLASAGRIHIQGNKELVSVGDMPALAQAGAFSVKFNEKLQRVRGLPLLRTTDTLSVVGNPLLTSLEGFQRLTRLTTLEVLGNAALTNLGGLATLRELDVLSLQGNAALTGFGLTELARVSLAFVVVDNPKLPTCLATALAGDVFMGEPLSGINIGQNDNAATCP</sequence>
<keyword evidence="2" id="KW-0134">Cell wall</keyword>
<evidence type="ECO:0000256" key="3">
    <source>
        <dbReference type="ARBA" id="ARBA00022525"/>
    </source>
</evidence>
<evidence type="ECO:0000256" key="5">
    <source>
        <dbReference type="ARBA" id="ARBA00023180"/>
    </source>
</evidence>
<feature type="domain" description="DUF7151" evidence="8">
    <location>
        <begin position="34"/>
        <end position="76"/>
    </location>
</feature>
<dbReference type="InterPro" id="IPR055575">
    <property type="entry name" value="DUF7151"/>
</dbReference>
<evidence type="ECO:0000256" key="2">
    <source>
        <dbReference type="ARBA" id="ARBA00022512"/>
    </source>
</evidence>
<feature type="region of interest" description="Disordered" evidence="6">
    <location>
        <begin position="31"/>
        <end position="67"/>
    </location>
</feature>
<feature type="domain" description="DUF7151" evidence="8">
    <location>
        <begin position="86"/>
        <end position="127"/>
    </location>
</feature>
<dbReference type="OrthoDB" id="8832761at2"/>
<dbReference type="InterPro" id="IPR051648">
    <property type="entry name" value="CWI-Assembly_Regulator"/>
</dbReference>
<feature type="signal peptide" evidence="7">
    <location>
        <begin position="1"/>
        <end position="21"/>
    </location>
</feature>
<dbReference type="Proteomes" id="UP000282656">
    <property type="component" value="Unassembled WGS sequence"/>
</dbReference>
<dbReference type="Pfam" id="PF23657">
    <property type="entry name" value="DUF7151"/>
    <property type="match status" value="3"/>
</dbReference>
<keyword evidence="4 7" id="KW-0732">Signal</keyword>
<feature type="domain" description="DUF7151" evidence="8">
    <location>
        <begin position="133"/>
        <end position="178"/>
    </location>
</feature>
<comment type="subcellular location">
    <subcellularLocation>
        <location evidence="1">Secreted</location>
        <location evidence="1">Cell wall</location>
    </subcellularLocation>
</comment>